<reference evidence="2" key="1">
    <citation type="submission" date="2013-08" db="EMBL/GenBank/DDBJ databases">
        <authorList>
            <person name="Mendez C."/>
            <person name="Richter M."/>
            <person name="Ferrer M."/>
            <person name="Sanchez J."/>
        </authorList>
    </citation>
    <scope>NUCLEOTIDE SEQUENCE</scope>
</reference>
<reference evidence="2" key="2">
    <citation type="journal article" date="2014" name="ISME J.">
        <title>Microbial stratification in low pH oxic and suboxic macroscopic growths along an acid mine drainage.</title>
        <authorList>
            <person name="Mendez-Garcia C."/>
            <person name="Mesa V."/>
            <person name="Sprenger R.R."/>
            <person name="Richter M."/>
            <person name="Diez M.S."/>
            <person name="Solano J."/>
            <person name="Bargiela R."/>
            <person name="Golyshina O.V."/>
            <person name="Manteca A."/>
            <person name="Ramos J.L."/>
            <person name="Gallego J.R."/>
            <person name="Llorente I."/>
            <person name="Martins Dos Santos V.A."/>
            <person name="Jensen O.N."/>
            <person name="Pelaez A.I."/>
            <person name="Sanchez J."/>
            <person name="Ferrer M."/>
        </authorList>
    </citation>
    <scope>NUCLEOTIDE SEQUENCE</scope>
</reference>
<gene>
    <name evidence="2" type="ORF">B1A_03616</name>
</gene>
<proteinExistence type="predicted"/>
<dbReference type="Gene3D" id="3.30.420.10">
    <property type="entry name" value="Ribonuclease H-like superfamily/Ribonuclease H"/>
    <property type="match status" value="1"/>
</dbReference>
<feature type="domain" description="Tc1-like transposase DDE" evidence="1">
    <location>
        <begin position="1"/>
        <end position="60"/>
    </location>
</feature>
<protein>
    <submittedName>
        <fullName evidence="2">Transposase</fullName>
    </submittedName>
</protein>
<dbReference type="EMBL" id="AUZX01002650">
    <property type="protein sequence ID" value="EQD75903.1"/>
    <property type="molecule type" value="Genomic_DNA"/>
</dbReference>
<comment type="caution">
    <text evidence="2">The sequence shown here is derived from an EMBL/GenBank/DDBJ whole genome shotgun (WGS) entry which is preliminary data.</text>
</comment>
<dbReference type="InterPro" id="IPR038717">
    <property type="entry name" value="Tc1-like_DDE_dom"/>
</dbReference>
<evidence type="ECO:0000259" key="1">
    <source>
        <dbReference type="Pfam" id="PF13358"/>
    </source>
</evidence>
<evidence type="ECO:0000313" key="2">
    <source>
        <dbReference type="EMBL" id="EQD75903.1"/>
    </source>
</evidence>
<sequence length="99" mass="11288">MDNDGTHKTENVRAWFAARPRYHVHFTPTSASWLNLVARFFGQISGKWIKRNAHTSVADLEQSIRNDIDTHNADPKPFVWRKTADAILASMVRAATKLI</sequence>
<organism evidence="2">
    <name type="scientific">mine drainage metagenome</name>
    <dbReference type="NCBI Taxonomy" id="410659"/>
    <lineage>
        <taxon>unclassified sequences</taxon>
        <taxon>metagenomes</taxon>
        <taxon>ecological metagenomes</taxon>
    </lineage>
</organism>
<dbReference type="Pfam" id="PF13358">
    <property type="entry name" value="DDE_3"/>
    <property type="match status" value="1"/>
</dbReference>
<accession>T1C4X2</accession>
<dbReference type="AlphaFoldDB" id="T1C4X2"/>
<dbReference type="InterPro" id="IPR036397">
    <property type="entry name" value="RNaseH_sf"/>
</dbReference>
<dbReference type="GO" id="GO:0003676">
    <property type="term" value="F:nucleic acid binding"/>
    <property type="evidence" value="ECO:0007669"/>
    <property type="project" value="InterPro"/>
</dbReference>
<name>T1C4X2_9ZZZZ</name>